<proteinExistence type="predicted"/>
<reference evidence="1 3" key="1">
    <citation type="journal article" date="2018" name="Front. Plant Sci.">
        <title>Red Clover (Trifolium pratense) and Zigzag Clover (T. medium) - A Picture of Genomic Similarities and Differences.</title>
        <authorList>
            <person name="Dluhosova J."/>
            <person name="Istvanek J."/>
            <person name="Nedelnik J."/>
            <person name="Repkova J."/>
        </authorList>
    </citation>
    <scope>NUCLEOTIDE SEQUENCE [LARGE SCALE GENOMIC DNA]</scope>
    <source>
        <strain evidence="1">10/8</strain>
        <strain evidence="3">cv. 10/8</strain>
        <tissue evidence="1">Leaf</tissue>
    </source>
</reference>
<evidence type="ECO:0000313" key="1">
    <source>
        <dbReference type="EMBL" id="MCH82547.1"/>
    </source>
</evidence>
<dbReference type="AlphaFoldDB" id="A0A392M576"/>
<keyword evidence="3" id="KW-1185">Reference proteome</keyword>
<dbReference type="EMBL" id="LXQA010003837">
    <property type="protein sequence ID" value="MCH82547.1"/>
    <property type="molecule type" value="Genomic_DNA"/>
</dbReference>
<dbReference type="Proteomes" id="UP000265520">
    <property type="component" value="Unassembled WGS sequence"/>
</dbReference>
<gene>
    <name evidence="1" type="ORF">A2U01_0003356</name>
    <name evidence="2" type="ORF">A2U01_0005483</name>
</gene>
<evidence type="ECO:0000313" key="3">
    <source>
        <dbReference type="Proteomes" id="UP000265520"/>
    </source>
</evidence>
<evidence type="ECO:0000313" key="2">
    <source>
        <dbReference type="EMBL" id="MCH84650.1"/>
    </source>
</evidence>
<name>A0A392M576_9FABA</name>
<comment type="caution">
    <text evidence="1">The sequence shown here is derived from an EMBL/GenBank/DDBJ whole genome shotgun (WGS) entry which is preliminary data.</text>
</comment>
<sequence length="69" mass="7864">MDSPTSCLESPVVPIIKQLRRMLRFSTEDLMEQVKIIFPYIDENRLGEADALVKIEDGKLVPYSLPEGQ</sequence>
<dbReference type="EMBL" id="LXQA010007153">
    <property type="protein sequence ID" value="MCH84650.1"/>
    <property type="molecule type" value="Genomic_DNA"/>
</dbReference>
<accession>A0A392M576</accession>
<protein>
    <submittedName>
        <fullName evidence="1">Uncharacterized protein</fullName>
    </submittedName>
</protein>
<organism evidence="1 3">
    <name type="scientific">Trifolium medium</name>
    <dbReference type="NCBI Taxonomy" id="97028"/>
    <lineage>
        <taxon>Eukaryota</taxon>
        <taxon>Viridiplantae</taxon>
        <taxon>Streptophyta</taxon>
        <taxon>Embryophyta</taxon>
        <taxon>Tracheophyta</taxon>
        <taxon>Spermatophyta</taxon>
        <taxon>Magnoliopsida</taxon>
        <taxon>eudicotyledons</taxon>
        <taxon>Gunneridae</taxon>
        <taxon>Pentapetalae</taxon>
        <taxon>rosids</taxon>
        <taxon>fabids</taxon>
        <taxon>Fabales</taxon>
        <taxon>Fabaceae</taxon>
        <taxon>Papilionoideae</taxon>
        <taxon>50 kb inversion clade</taxon>
        <taxon>NPAAA clade</taxon>
        <taxon>Hologalegina</taxon>
        <taxon>IRL clade</taxon>
        <taxon>Trifolieae</taxon>
        <taxon>Trifolium</taxon>
    </lineage>
</organism>